<dbReference type="InterPro" id="IPR023050">
    <property type="entry name" value="PyrR"/>
</dbReference>
<name>A0ABP7S185_9PSEU</name>
<dbReference type="InterPro" id="IPR029057">
    <property type="entry name" value="PRTase-like"/>
</dbReference>
<feature type="domain" description="Phosphoribosyltransferase" evidence="5">
    <location>
        <begin position="16"/>
        <end position="164"/>
    </location>
</feature>
<dbReference type="HAMAP" id="MF_01219">
    <property type="entry name" value="PyrR"/>
    <property type="match status" value="1"/>
</dbReference>
<reference evidence="7" key="1">
    <citation type="journal article" date="2019" name="Int. J. Syst. Evol. Microbiol.">
        <title>The Global Catalogue of Microorganisms (GCM) 10K type strain sequencing project: providing services to taxonomists for standard genome sequencing and annotation.</title>
        <authorList>
            <consortium name="The Broad Institute Genomics Platform"/>
            <consortium name="The Broad Institute Genome Sequencing Center for Infectious Disease"/>
            <person name="Wu L."/>
            <person name="Ma J."/>
        </authorList>
    </citation>
    <scope>NUCLEOTIDE SEQUENCE [LARGE SCALE GENOMIC DNA]</scope>
    <source>
        <strain evidence="7">JCM 17342</strain>
    </source>
</reference>
<comment type="caution">
    <text evidence="6">The sequence shown here is derived from an EMBL/GenBank/DDBJ whole genome shotgun (WGS) entry which is preliminary data.</text>
</comment>
<protein>
    <recommendedName>
        <fullName evidence="4">Bifunctional protein PyrR</fullName>
    </recommendedName>
    <domain>
        <recommendedName>
            <fullName evidence="4">Pyrimidine operon regulatory protein</fullName>
        </recommendedName>
    </domain>
    <domain>
        <recommendedName>
            <fullName evidence="4">Uracil phosphoribosyltransferase</fullName>
            <shortName evidence="4">UPRTase</shortName>
            <ecNumber evidence="4">2.4.2.9</ecNumber>
        </recommendedName>
    </domain>
</protein>
<comment type="similarity">
    <text evidence="1 4">Belongs to the purine/pyrimidine phosphoribosyltransferase family. PyrR subfamily.</text>
</comment>
<keyword evidence="3 4" id="KW-0804">Transcription</keyword>
<evidence type="ECO:0000256" key="1">
    <source>
        <dbReference type="ARBA" id="ARBA00005565"/>
    </source>
</evidence>
<evidence type="ECO:0000259" key="5">
    <source>
        <dbReference type="Pfam" id="PF00156"/>
    </source>
</evidence>
<sequence length="200" mass="21523">MASPSGAAADPAERRELLSAGDVARTVARMAHQVIEKTALDAADHESVVLLGIPSRGAPLAARLAEKIEEFSGVKVPVGALDVTLYRDDLRRKPARPLEHTQLPECGVDDRLVVLVDDVLFSGRTVRAALDALRDHGRPRAVQLAVLVDRGHRELPIRADYVGKNVPTARSEDIAVHLSEVDGDDGAFLSQHRLSQGGSR</sequence>
<feature type="short sequence motif" description="PRPP-binding" evidence="4">
    <location>
        <begin position="113"/>
        <end position="125"/>
    </location>
</feature>
<comment type="catalytic activity">
    <reaction evidence="4">
        <text>UMP + diphosphate = 5-phospho-alpha-D-ribose 1-diphosphate + uracil</text>
        <dbReference type="Rhea" id="RHEA:13017"/>
        <dbReference type="ChEBI" id="CHEBI:17568"/>
        <dbReference type="ChEBI" id="CHEBI:33019"/>
        <dbReference type="ChEBI" id="CHEBI:57865"/>
        <dbReference type="ChEBI" id="CHEBI:58017"/>
        <dbReference type="EC" id="2.4.2.9"/>
    </reaction>
</comment>
<dbReference type="Proteomes" id="UP001501747">
    <property type="component" value="Unassembled WGS sequence"/>
</dbReference>
<evidence type="ECO:0000313" key="7">
    <source>
        <dbReference type="Proteomes" id="UP001501747"/>
    </source>
</evidence>
<dbReference type="Pfam" id="PF00156">
    <property type="entry name" value="Pribosyltran"/>
    <property type="match status" value="1"/>
</dbReference>
<dbReference type="PANTHER" id="PTHR11608">
    <property type="entry name" value="BIFUNCTIONAL PROTEIN PYRR"/>
    <property type="match status" value="1"/>
</dbReference>
<dbReference type="EMBL" id="BAABAL010000008">
    <property type="protein sequence ID" value="GAA4005002.1"/>
    <property type="molecule type" value="Genomic_DNA"/>
</dbReference>
<dbReference type="PANTHER" id="PTHR11608:SF0">
    <property type="entry name" value="BIFUNCTIONAL PROTEIN PYRR"/>
    <property type="match status" value="1"/>
</dbReference>
<keyword evidence="4 6" id="KW-0328">Glycosyltransferase</keyword>
<evidence type="ECO:0000256" key="4">
    <source>
        <dbReference type="HAMAP-Rule" id="MF_01219"/>
    </source>
</evidence>
<evidence type="ECO:0000256" key="2">
    <source>
        <dbReference type="ARBA" id="ARBA00023015"/>
    </source>
</evidence>
<dbReference type="InterPro" id="IPR000836">
    <property type="entry name" value="PRTase_dom"/>
</dbReference>
<dbReference type="EC" id="2.4.2.9" evidence="4"/>
<dbReference type="InterPro" id="IPR050137">
    <property type="entry name" value="PyrR_bifunctional"/>
</dbReference>
<accession>A0ABP7S185</accession>
<evidence type="ECO:0000256" key="3">
    <source>
        <dbReference type="ARBA" id="ARBA00023163"/>
    </source>
</evidence>
<dbReference type="NCBIfam" id="NF003547">
    <property type="entry name" value="PRK05205.1-3"/>
    <property type="match status" value="1"/>
</dbReference>
<evidence type="ECO:0000313" key="6">
    <source>
        <dbReference type="EMBL" id="GAA4005002.1"/>
    </source>
</evidence>
<dbReference type="SUPFAM" id="SSF53271">
    <property type="entry name" value="PRTase-like"/>
    <property type="match status" value="1"/>
</dbReference>
<keyword evidence="4" id="KW-0808">Transferase</keyword>
<keyword evidence="7" id="KW-1185">Reference proteome</keyword>
<dbReference type="RefSeq" id="WP_344874583.1">
    <property type="nucleotide sequence ID" value="NZ_BAABAL010000008.1"/>
</dbReference>
<dbReference type="GO" id="GO:0016757">
    <property type="term" value="F:glycosyltransferase activity"/>
    <property type="evidence" value="ECO:0007669"/>
    <property type="project" value="UniProtKB-KW"/>
</dbReference>
<keyword evidence="2 4" id="KW-0805">Transcription regulation</keyword>
<comment type="function">
    <text evidence="4">Also displays a weak uracil phosphoribosyltransferase activity which is not physiologically significant.</text>
</comment>
<dbReference type="Gene3D" id="3.40.50.2020">
    <property type="match status" value="1"/>
</dbReference>
<gene>
    <name evidence="4 6" type="primary">pyrR</name>
    <name evidence="6" type="ORF">GCM10022247_27610</name>
</gene>
<organism evidence="6 7">
    <name type="scientific">Allokutzneria multivorans</name>
    <dbReference type="NCBI Taxonomy" id="1142134"/>
    <lineage>
        <taxon>Bacteria</taxon>
        <taxon>Bacillati</taxon>
        <taxon>Actinomycetota</taxon>
        <taxon>Actinomycetes</taxon>
        <taxon>Pseudonocardiales</taxon>
        <taxon>Pseudonocardiaceae</taxon>
        <taxon>Allokutzneria</taxon>
    </lineage>
</organism>
<dbReference type="CDD" id="cd06223">
    <property type="entry name" value="PRTases_typeI"/>
    <property type="match status" value="1"/>
</dbReference>
<comment type="function">
    <text evidence="4">Regulates the transcription of the pyrimidine nucleotide (pyr) operon in response to exogenous pyrimidines.</text>
</comment>
<proteinExistence type="inferred from homology"/>
<dbReference type="NCBIfam" id="NF003549">
    <property type="entry name" value="PRK05205.1-5"/>
    <property type="match status" value="1"/>
</dbReference>